<accession>A0A226RGM8</accession>
<reference evidence="3 4" key="1">
    <citation type="submission" date="2016-03" db="EMBL/GenBank/DDBJ databases">
        <title>Sequencing of Lactobacillus Species from Commercial Turkeys.</title>
        <authorList>
            <person name="Johnson T.J."/>
            <person name="Youmans B.P."/>
            <person name="Case K.A."/>
        </authorList>
    </citation>
    <scope>NUCLEOTIDE SEQUENCE [LARGE SCALE GENOMIC DNA]</scope>
    <source>
        <strain evidence="3 4">UMNLA1</strain>
    </source>
</reference>
<dbReference type="EMBL" id="LUGO01000065">
    <property type="protein sequence ID" value="OXS39038.1"/>
    <property type="molecule type" value="Genomic_DNA"/>
</dbReference>
<comment type="caution">
    <text evidence="3">The sequence shown here is derived from an EMBL/GenBank/DDBJ whole genome shotgun (WGS) entry which is preliminary data.</text>
</comment>
<name>A0A226RGM8_9LACO</name>
<protein>
    <recommendedName>
        <fullName evidence="2">Virulence-associated protein E-like domain-containing protein</fullName>
    </recommendedName>
</protein>
<evidence type="ECO:0000259" key="2">
    <source>
        <dbReference type="Pfam" id="PF05272"/>
    </source>
</evidence>
<feature type="region of interest" description="Disordered" evidence="1">
    <location>
        <begin position="1"/>
        <end position="32"/>
    </location>
</feature>
<feature type="compositionally biased region" description="Basic and acidic residues" evidence="1">
    <location>
        <begin position="10"/>
        <end position="32"/>
    </location>
</feature>
<dbReference type="PANTHER" id="PTHR34985:SF1">
    <property type="entry name" value="SLR0554 PROTEIN"/>
    <property type="match status" value="1"/>
</dbReference>
<sequence>MAKNKVSSKLQKEIEQHDKVVSQAKSEEKQASSIDRYDPVQVFNLPSWFKAGVFLRGTVNKQGDRPLRGISESSTKNITLILENDSDSPKPFYDEFSETFMYLDEQGKATLWDASESNALKLYIEETYDYTPTPTTVENGVKAYAKKHPRNLVKERVEAVKWDGIQRVATLFIDFLGALNEDYTKEITKRWFTGMIKRVYEPGCKFELVPILYGDQGIGKSDLAHAIFPDNFVDNLDTMKLKDDLLKLNGKMVCELGEMLAFNASSTDQIKSFISERNDLYRAPYSSVIKDHPRKTVFLGTTNKETFLKDETGERRFYPIRCFGEQATKNPHNIDDAYMLQVLAEAKTLYEAGYKCYIDIKEDAGLVKVASSKQEQAKEYSMVDDEIEQYLESTVPPDYEDRYFNLDLNDKREIYQKSKKKQPRNWVKIPFVNTKDIWAVGLGNEKEMRISGRVSDSQKINLRMATEKKWASTQHFKGKYIRGYLRKEP</sequence>
<dbReference type="RefSeq" id="WP_089144673.1">
    <property type="nucleotide sequence ID" value="NZ_LUGD01000056.1"/>
</dbReference>
<organism evidence="3 4">
    <name type="scientific">Ligilactobacillus agilis</name>
    <dbReference type="NCBI Taxonomy" id="1601"/>
    <lineage>
        <taxon>Bacteria</taxon>
        <taxon>Bacillati</taxon>
        <taxon>Bacillota</taxon>
        <taxon>Bacilli</taxon>
        <taxon>Lactobacillales</taxon>
        <taxon>Lactobacillaceae</taxon>
        <taxon>Ligilactobacillus</taxon>
    </lineage>
</organism>
<proteinExistence type="predicted"/>
<dbReference type="InterPro" id="IPR007936">
    <property type="entry name" value="VapE-like_dom"/>
</dbReference>
<evidence type="ECO:0000313" key="3">
    <source>
        <dbReference type="EMBL" id="OXS39038.1"/>
    </source>
</evidence>
<dbReference type="Proteomes" id="UP000215261">
    <property type="component" value="Unassembled WGS sequence"/>
</dbReference>
<dbReference type="AlphaFoldDB" id="A0A226RGM8"/>
<evidence type="ECO:0000256" key="1">
    <source>
        <dbReference type="SAM" id="MobiDB-lite"/>
    </source>
</evidence>
<dbReference type="PANTHER" id="PTHR34985">
    <property type="entry name" value="SLR0554 PROTEIN"/>
    <property type="match status" value="1"/>
</dbReference>
<feature type="domain" description="Virulence-associated protein E-like" evidence="2">
    <location>
        <begin position="158"/>
        <end position="365"/>
    </location>
</feature>
<evidence type="ECO:0000313" key="4">
    <source>
        <dbReference type="Proteomes" id="UP000215261"/>
    </source>
</evidence>
<dbReference type="Pfam" id="PF05272">
    <property type="entry name" value="VapE-like_dom"/>
    <property type="match status" value="1"/>
</dbReference>
<gene>
    <name evidence="3" type="ORF">AYP69_00750</name>
</gene>